<name>A0A2S5KI45_9PROT</name>
<evidence type="ECO:0000313" key="2">
    <source>
        <dbReference type="Proteomes" id="UP000238196"/>
    </source>
</evidence>
<sequence>MKHNTSRAFNPARRSLLQLSAGLVAIHAVSPVLAWADSAPKASRKTVILVQLQGGNDGLNTLIPYRQDSYYALRPTLHINKEQQLTLGDELAFHPSLQALMPSWEAGQLALLQNVGYPSPILSHFRSIEIWETASASDQYLKSGWLDPVLPHMANPLPCDAIVLGGALGPLNGTRGRVLALDGNLDQFLKRQHVFNMQYGQQSSGEQQAIVRLQQQVNQGVAWLNKLHDSEQPVKTAFPRHPFGMQANNVARLMGMGAELPVYKLALGSFDTHRGQANTHAQLLKVFAESMSALRTALIDSGHWDNTLVMTFSEFGRRPKENGSGGTDHGTGAPVFVMGGQVKGGVYGDTFDLSQLTDNGNMTYGLDFHSLYQSVVSEVWQLDYALPDKPAPLPFKLLTA</sequence>
<evidence type="ECO:0000313" key="1">
    <source>
        <dbReference type="EMBL" id="PPC74458.1"/>
    </source>
</evidence>
<dbReference type="InterPro" id="IPR017850">
    <property type="entry name" value="Alkaline_phosphatase_core_sf"/>
</dbReference>
<dbReference type="PROSITE" id="PS51318">
    <property type="entry name" value="TAT"/>
    <property type="match status" value="1"/>
</dbReference>
<organism evidence="1 2">
    <name type="scientific">Proteobacteria bacterium 228</name>
    <dbReference type="NCBI Taxonomy" id="2083153"/>
    <lineage>
        <taxon>Bacteria</taxon>
        <taxon>Pseudomonadati</taxon>
        <taxon>Pseudomonadota</taxon>
    </lineage>
</organism>
<dbReference type="PANTHER" id="PTHR43737">
    <property type="entry name" value="BLL7424 PROTEIN"/>
    <property type="match status" value="1"/>
</dbReference>
<dbReference type="PANTHER" id="PTHR43737:SF1">
    <property type="entry name" value="DUF1501 DOMAIN-CONTAINING PROTEIN"/>
    <property type="match status" value="1"/>
</dbReference>
<dbReference type="Proteomes" id="UP000238196">
    <property type="component" value="Unassembled WGS sequence"/>
</dbReference>
<dbReference type="SUPFAM" id="SSF53649">
    <property type="entry name" value="Alkaline phosphatase-like"/>
    <property type="match status" value="1"/>
</dbReference>
<reference evidence="1 2" key="1">
    <citation type="submission" date="2018-02" db="EMBL/GenBank/DDBJ databases">
        <title>novel marine gammaproteobacteria from coastal saline agro ecosystem.</title>
        <authorList>
            <person name="Krishnan R."/>
            <person name="Ramesh Kumar N."/>
        </authorList>
    </citation>
    <scope>NUCLEOTIDE SEQUENCE [LARGE SCALE GENOMIC DNA]</scope>
    <source>
        <strain evidence="1 2">228</strain>
    </source>
</reference>
<dbReference type="Pfam" id="PF07394">
    <property type="entry name" value="DUF1501"/>
    <property type="match status" value="1"/>
</dbReference>
<proteinExistence type="predicted"/>
<accession>A0A2S5KI45</accession>
<dbReference type="OrthoDB" id="9779968at2"/>
<dbReference type="AlphaFoldDB" id="A0A2S5KI45"/>
<dbReference type="EMBL" id="PRLP01000148">
    <property type="protein sequence ID" value="PPC74458.1"/>
    <property type="molecule type" value="Genomic_DNA"/>
</dbReference>
<dbReference type="InterPro" id="IPR010869">
    <property type="entry name" value="DUF1501"/>
</dbReference>
<gene>
    <name evidence="1" type="ORF">C4K68_26360</name>
</gene>
<comment type="caution">
    <text evidence="1">The sequence shown here is derived from an EMBL/GenBank/DDBJ whole genome shotgun (WGS) entry which is preliminary data.</text>
</comment>
<dbReference type="InterPro" id="IPR006311">
    <property type="entry name" value="TAT_signal"/>
</dbReference>
<protein>
    <submittedName>
        <fullName evidence="1">Twin-arginine translocation pathway signal sequence domain-containing protein</fullName>
    </submittedName>
</protein>